<keyword evidence="4" id="KW-1185">Reference proteome</keyword>
<dbReference type="Proteomes" id="UP000001555">
    <property type="component" value="Unassembled WGS sequence"/>
</dbReference>
<dbReference type="AlphaFoldDB" id="B7Q795"/>
<feature type="compositionally biased region" description="Basic and acidic residues" evidence="1">
    <location>
        <begin position="40"/>
        <end position="59"/>
    </location>
</feature>
<name>B7Q795_IXOSC</name>
<evidence type="ECO:0000313" key="4">
    <source>
        <dbReference type="Proteomes" id="UP000001555"/>
    </source>
</evidence>
<dbReference type="EMBL" id="ABJB010087275">
    <property type="status" value="NOT_ANNOTATED_CDS"/>
    <property type="molecule type" value="Genomic_DNA"/>
</dbReference>
<gene>
    <name evidence="2" type="ORF">IscW_ISCW011490</name>
</gene>
<dbReference type="PaxDb" id="6945-B7Q795"/>
<evidence type="ECO:0000313" key="3">
    <source>
        <dbReference type="EnsemblMetazoa" id="ISCW011490-PA"/>
    </source>
</evidence>
<evidence type="ECO:0000313" key="2">
    <source>
        <dbReference type="EMBL" id="EEC14717.1"/>
    </source>
</evidence>
<dbReference type="VEuPathDB" id="VectorBase:ISCW011490"/>
<dbReference type="EMBL" id="DS873396">
    <property type="protein sequence ID" value="EEC14717.1"/>
    <property type="molecule type" value="Genomic_DNA"/>
</dbReference>
<sequence>MGMVDSTLDREELYRMSQQANTDFLPAESPASSASTPSDRGQRRVLEPKNAKRKKDQETVEQELLKHLNTKMTVATPRINHSHLFLNAFEKMRVNLAFHLFSEEVERDLHLYHEQIQGARGNHEGTLQLHKRIST</sequence>
<reference evidence="3" key="2">
    <citation type="submission" date="2020-05" db="UniProtKB">
        <authorList>
            <consortium name="EnsemblMetazoa"/>
        </authorList>
    </citation>
    <scope>IDENTIFICATION</scope>
    <source>
        <strain evidence="3">wikel</strain>
    </source>
</reference>
<dbReference type="HOGENOM" id="CLU_1888058_0_0_1"/>
<proteinExistence type="predicted"/>
<evidence type="ECO:0000256" key="1">
    <source>
        <dbReference type="SAM" id="MobiDB-lite"/>
    </source>
</evidence>
<reference evidence="2 4" key="1">
    <citation type="submission" date="2008-03" db="EMBL/GenBank/DDBJ databases">
        <title>Annotation of Ixodes scapularis.</title>
        <authorList>
            <consortium name="Ixodes scapularis Genome Project Consortium"/>
            <person name="Caler E."/>
            <person name="Hannick L.I."/>
            <person name="Bidwell S."/>
            <person name="Joardar V."/>
            <person name="Thiagarajan M."/>
            <person name="Amedeo P."/>
            <person name="Galinsky K.J."/>
            <person name="Schobel S."/>
            <person name="Inman J."/>
            <person name="Hostetler J."/>
            <person name="Miller J."/>
            <person name="Hammond M."/>
            <person name="Megy K."/>
            <person name="Lawson D."/>
            <person name="Kodira C."/>
            <person name="Sutton G."/>
            <person name="Meyer J."/>
            <person name="Hill C.A."/>
            <person name="Birren B."/>
            <person name="Nene V."/>
            <person name="Collins F."/>
            <person name="Alarcon-Chaidez F."/>
            <person name="Wikel S."/>
            <person name="Strausberg R."/>
        </authorList>
    </citation>
    <scope>NUCLEOTIDE SEQUENCE [LARGE SCALE GENOMIC DNA]</scope>
    <source>
        <strain evidence="4">Wikel</strain>
        <strain evidence="2">Wikel colony</strain>
    </source>
</reference>
<dbReference type="VEuPathDB" id="VectorBase:ISCI011490"/>
<dbReference type="EnsemblMetazoa" id="ISCW011490-RA">
    <property type="protein sequence ID" value="ISCW011490-PA"/>
    <property type="gene ID" value="ISCW011490"/>
</dbReference>
<feature type="compositionally biased region" description="Low complexity" evidence="1">
    <location>
        <begin position="26"/>
        <end position="38"/>
    </location>
</feature>
<organism>
    <name type="scientific">Ixodes scapularis</name>
    <name type="common">Black-legged tick</name>
    <name type="synonym">Deer tick</name>
    <dbReference type="NCBI Taxonomy" id="6945"/>
    <lineage>
        <taxon>Eukaryota</taxon>
        <taxon>Metazoa</taxon>
        <taxon>Ecdysozoa</taxon>
        <taxon>Arthropoda</taxon>
        <taxon>Chelicerata</taxon>
        <taxon>Arachnida</taxon>
        <taxon>Acari</taxon>
        <taxon>Parasitiformes</taxon>
        <taxon>Ixodida</taxon>
        <taxon>Ixodoidea</taxon>
        <taxon>Ixodidae</taxon>
        <taxon>Ixodinae</taxon>
        <taxon>Ixodes</taxon>
    </lineage>
</organism>
<protein>
    <submittedName>
        <fullName evidence="2 3">Uncharacterized protein</fullName>
    </submittedName>
</protein>
<accession>B7Q795</accession>
<feature type="region of interest" description="Disordered" evidence="1">
    <location>
        <begin position="1"/>
        <end position="59"/>
    </location>
</feature>
<dbReference type="InParanoid" id="B7Q795"/>
<dbReference type="EMBL" id="ABJB010478433">
    <property type="status" value="NOT_ANNOTATED_CDS"/>
    <property type="molecule type" value="Genomic_DNA"/>
</dbReference>